<dbReference type="Proteomes" id="UP000477911">
    <property type="component" value="Unassembled WGS sequence"/>
</dbReference>
<evidence type="ECO:0000313" key="4">
    <source>
        <dbReference type="EMBL" id="MXN16800.1"/>
    </source>
</evidence>
<dbReference type="Pfam" id="PF13692">
    <property type="entry name" value="Glyco_trans_1_4"/>
    <property type="match status" value="1"/>
</dbReference>
<sequence>MPAPGSPRPRILHLVDDTTPGGVMRMLEFLATDPALARQAGHMIMPVPRGRVGRLSLQADLVVSHLSVNWRALPRLIALRARHPGLKIVHVEHSYTEGFTALNVPSRARFHTLLRTAYALFDRVVAVSEGQGTWLRDRGLVPGARLTVIRSVVDLTRFAALPGPQGRPRVLGAFGRLDRQKGFDTMITAFRTLPDPGAELHIFGEGSERAALEALAAEDLRVTFHGHVEDPVAAMAGVDAVLMPSRWEAYGIAALEARVAGRPLIATGIDGLRDHAGGAEVRFVPPGAVAALREAIEALGPTGLGPEARRKLAVGAVAETREGWAALIASLELRPVG</sequence>
<reference evidence="4 5" key="1">
    <citation type="submission" date="2019-12" db="EMBL/GenBank/DDBJ databases">
        <authorList>
            <person name="Li M."/>
        </authorList>
    </citation>
    <scope>NUCLEOTIDE SEQUENCE [LARGE SCALE GENOMIC DNA]</scope>
    <source>
        <strain evidence="4 5">GBMRC 2024</strain>
    </source>
</reference>
<protein>
    <submittedName>
        <fullName evidence="4">Glycosyltransferase</fullName>
    </submittedName>
</protein>
<evidence type="ECO:0000256" key="1">
    <source>
        <dbReference type="ARBA" id="ARBA00022676"/>
    </source>
</evidence>
<feature type="domain" description="Glycosyltransferase subfamily 4-like N-terminal" evidence="3">
    <location>
        <begin position="57"/>
        <end position="157"/>
    </location>
</feature>
<dbReference type="SUPFAM" id="SSF53756">
    <property type="entry name" value="UDP-Glycosyltransferase/glycogen phosphorylase"/>
    <property type="match status" value="1"/>
</dbReference>
<keyword evidence="2 4" id="KW-0808">Transferase</keyword>
<gene>
    <name evidence="4" type="ORF">GR170_03055</name>
</gene>
<evidence type="ECO:0000259" key="3">
    <source>
        <dbReference type="Pfam" id="PF13439"/>
    </source>
</evidence>
<evidence type="ECO:0000313" key="5">
    <source>
        <dbReference type="Proteomes" id="UP000477911"/>
    </source>
</evidence>
<accession>A0A6L7FZS2</accession>
<dbReference type="Gene3D" id="3.40.50.2000">
    <property type="entry name" value="Glycogen Phosphorylase B"/>
    <property type="match status" value="2"/>
</dbReference>
<dbReference type="InterPro" id="IPR028098">
    <property type="entry name" value="Glyco_trans_4-like_N"/>
</dbReference>
<dbReference type="GO" id="GO:0016757">
    <property type="term" value="F:glycosyltransferase activity"/>
    <property type="evidence" value="ECO:0007669"/>
    <property type="project" value="UniProtKB-KW"/>
</dbReference>
<keyword evidence="1" id="KW-0328">Glycosyltransferase</keyword>
<keyword evidence="5" id="KW-1185">Reference proteome</keyword>
<dbReference type="PANTHER" id="PTHR12526:SF510">
    <property type="entry name" value="D-INOSITOL 3-PHOSPHATE GLYCOSYLTRANSFERASE"/>
    <property type="match status" value="1"/>
</dbReference>
<name>A0A6L7FZS2_9RHOB</name>
<dbReference type="Pfam" id="PF13439">
    <property type="entry name" value="Glyco_transf_4"/>
    <property type="match status" value="1"/>
</dbReference>
<dbReference type="EMBL" id="WUMU01000003">
    <property type="protein sequence ID" value="MXN16800.1"/>
    <property type="molecule type" value="Genomic_DNA"/>
</dbReference>
<comment type="caution">
    <text evidence="4">The sequence shown here is derived from an EMBL/GenBank/DDBJ whole genome shotgun (WGS) entry which is preliminary data.</text>
</comment>
<evidence type="ECO:0000256" key="2">
    <source>
        <dbReference type="ARBA" id="ARBA00022679"/>
    </source>
</evidence>
<organism evidence="4 5">
    <name type="scientific">Pseudooceanicola albus</name>
    <dbReference type="NCBI Taxonomy" id="2692189"/>
    <lineage>
        <taxon>Bacteria</taxon>
        <taxon>Pseudomonadati</taxon>
        <taxon>Pseudomonadota</taxon>
        <taxon>Alphaproteobacteria</taxon>
        <taxon>Rhodobacterales</taxon>
        <taxon>Paracoccaceae</taxon>
        <taxon>Pseudooceanicola</taxon>
    </lineage>
</organism>
<dbReference type="AlphaFoldDB" id="A0A6L7FZS2"/>
<dbReference type="PANTHER" id="PTHR12526">
    <property type="entry name" value="GLYCOSYLTRANSFERASE"/>
    <property type="match status" value="1"/>
</dbReference>
<proteinExistence type="predicted"/>